<dbReference type="ExpressionAtlas" id="A0A1D6JJ77">
    <property type="expression patterns" value="baseline and differential"/>
</dbReference>
<evidence type="ECO:0000313" key="1">
    <source>
        <dbReference type="EMBL" id="ONL92401.1"/>
    </source>
</evidence>
<gene>
    <name evidence="1" type="ORF">ZEAMMB73_Zm00001d027236</name>
</gene>
<dbReference type="InParanoid" id="A0A1D6JJ77"/>
<organism evidence="1">
    <name type="scientific">Zea mays</name>
    <name type="common">Maize</name>
    <dbReference type="NCBI Taxonomy" id="4577"/>
    <lineage>
        <taxon>Eukaryota</taxon>
        <taxon>Viridiplantae</taxon>
        <taxon>Streptophyta</taxon>
        <taxon>Embryophyta</taxon>
        <taxon>Tracheophyta</taxon>
        <taxon>Spermatophyta</taxon>
        <taxon>Magnoliopsida</taxon>
        <taxon>Liliopsida</taxon>
        <taxon>Poales</taxon>
        <taxon>Poaceae</taxon>
        <taxon>PACMAD clade</taxon>
        <taxon>Panicoideae</taxon>
        <taxon>Andropogonodae</taxon>
        <taxon>Andropogoneae</taxon>
        <taxon>Tripsacinae</taxon>
        <taxon>Zea</taxon>
    </lineage>
</organism>
<proteinExistence type="predicted"/>
<dbReference type="EMBL" id="CM007647">
    <property type="protein sequence ID" value="ONL92401.1"/>
    <property type="molecule type" value="Genomic_DNA"/>
</dbReference>
<accession>A0A1D6JJ77</accession>
<reference evidence="1" key="1">
    <citation type="submission" date="2015-12" db="EMBL/GenBank/DDBJ databases">
        <title>Update maize B73 reference genome by single molecule sequencing technologies.</title>
        <authorList>
            <consortium name="Maize Genome Sequencing Project"/>
            <person name="Ware D."/>
        </authorList>
    </citation>
    <scope>NUCLEOTIDE SEQUENCE [LARGE SCALE GENOMIC DNA]</scope>
    <source>
        <tissue evidence="1">Seedling</tissue>
    </source>
</reference>
<sequence>MCIAGFVVIVVATLARECAEFFLIILVMSVKGLDMDLGGFLHVRKAGRVFSTQFYDNSGVMVKQSLACMYQQLNCKHDITIVDYMNNYLLYLIVKSETVVM</sequence>
<protein>
    <submittedName>
        <fullName evidence="1">Uncharacterized protein</fullName>
    </submittedName>
</protein>
<dbReference type="AlphaFoldDB" id="A0A1D6JJ77"/>
<name>A0A1D6JJ77_MAIZE</name>
<dbReference type="IntAct" id="A0A1D6JJ77">
    <property type="interactions" value="1"/>
</dbReference>